<name>A0AAP6ZVZ2_PAEAL</name>
<gene>
    <name evidence="2" type="ORF">HMI46_10885</name>
</gene>
<dbReference type="PRINTS" id="PR00111">
    <property type="entry name" value="ABHYDROLASE"/>
</dbReference>
<dbReference type="PANTHER" id="PTHR37017:SF11">
    <property type="entry name" value="ESTERASE_LIPASE_THIOESTERASE DOMAIN-CONTAINING PROTEIN"/>
    <property type="match status" value="1"/>
</dbReference>
<dbReference type="InterPro" id="IPR052897">
    <property type="entry name" value="Sec-Metab_Biosynth_Hydrolase"/>
</dbReference>
<accession>A0AAP6ZVZ2</accession>
<dbReference type="GO" id="GO:0016787">
    <property type="term" value="F:hydrolase activity"/>
    <property type="evidence" value="ECO:0007669"/>
    <property type="project" value="UniProtKB-KW"/>
</dbReference>
<dbReference type="PANTHER" id="PTHR37017">
    <property type="entry name" value="AB HYDROLASE-1 DOMAIN-CONTAINING PROTEIN-RELATED"/>
    <property type="match status" value="1"/>
</dbReference>
<proteinExistence type="predicted"/>
<dbReference type="AlphaFoldDB" id="A0AAP6ZVZ2"/>
<reference evidence="2 3" key="1">
    <citation type="submission" date="2020-05" db="EMBL/GenBank/DDBJ databases">
        <title>Whole genome sequencing and identification of novel metabolites from Paenibacillus alvei strain JR949.</title>
        <authorList>
            <person name="Rajendhran J."/>
            <person name="Sree Pranav P."/>
            <person name="Mahalakshmi B."/>
            <person name="Karthikeyan R."/>
        </authorList>
    </citation>
    <scope>NUCLEOTIDE SEQUENCE [LARGE SCALE GENOMIC DNA]</scope>
    <source>
        <strain evidence="2 3">JR949</strain>
    </source>
</reference>
<evidence type="ECO:0000313" key="3">
    <source>
        <dbReference type="Proteomes" id="UP000552038"/>
    </source>
</evidence>
<dbReference type="InterPro" id="IPR000073">
    <property type="entry name" value="AB_hydrolase_1"/>
</dbReference>
<sequence>MSHERNGGYGGFESENQPSYANRKMQQEFEDARYMNWCGQTLTFVLVHGAWGDCSYWSRTAEVLHSMGHRVYVPNLPGHGMDWNKNVTHAMYVDTVVHCIKHHQLSNVVLVGHSFGGTVICKTVEHVPDRIRRLVFMDAFVVRDGYSAADEIPPQSKEEWAKLAQQSSDNTIMLPFTVWRETFMNNASIELAYHVYCTVTPEPAGPLFEKLDLSKFYRLPMPRSYLYLTDDTALPQGEQYGWHPHMSSRLGLFRLITAHGDHMTPFHIQPHLVAEKLIEAGRD</sequence>
<dbReference type="SUPFAM" id="SSF53474">
    <property type="entry name" value="alpha/beta-Hydrolases"/>
    <property type="match status" value="1"/>
</dbReference>
<evidence type="ECO:0000259" key="1">
    <source>
        <dbReference type="Pfam" id="PF12697"/>
    </source>
</evidence>
<keyword evidence="2" id="KW-0378">Hydrolase</keyword>
<organism evidence="2 3">
    <name type="scientific">Paenibacillus alvei</name>
    <name type="common">Bacillus alvei</name>
    <dbReference type="NCBI Taxonomy" id="44250"/>
    <lineage>
        <taxon>Bacteria</taxon>
        <taxon>Bacillati</taxon>
        <taxon>Bacillota</taxon>
        <taxon>Bacilli</taxon>
        <taxon>Bacillales</taxon>
        <taxon>Paenibacillaceae</taxon>
        <taxon>Paenibacillus</taxon>
    </lineage>
</organism>
<dbReference type="Gene3D" id="3.40.50.1820">
    <property type="entry name" value="alpha/beta hydrolase"/>
    <property type="match status" value="1"/>
</dbReference>
<dbReference type="Pfam" id="PF12697">
    <property type="entry name" value="Abhydrolase_6"/>
    <property type="match status" value="1"/>
</dbReference>
<feature type="domain" description="AB hydrolase-1" evidence="1">
    <location>
        <begin position="44"/>
        <end position="275"/>
    </location>
</feature>
<dbReference type="EMBL" id="JABFOR010000010">
    <property type="protein sequence ID" value="NOJ71059.1"/>
    <property type="molecule type" value="Genomic_DNA"/>
</dbReference>
<evidence type="ECO:0000313" key="2">
    <source>
        <dbReference type="EMBL" id="NOJ71059.1"/>
    </source>
</evidence>
<dbReference type="Proteomes" id="UP000552038">
    <property type="component" value="Unassembled WGS sequence"/>
</dbReference>
<comment type="caution">
    <text evidence="2">The sequence shown here is derived from an EMBL/GenBank/DDBJ whole genome shotgun (WGS) entry which is preliminary data.</text>
</comment>
<protein>
    <submittedName>
        <fullName evidence="2">Alpha/beta hydrolase</fullName>
    </submittedName>
</protein>
<dbReference type="InterPro" id="IPR029058">
    <property type="entry name" value="AB_hydrolase_fold"/>
</dbReference>